<keyword evidence="2" id="KW-1185">Reference proteome</keyword>
<evidence type="ECO:0000313" key="2">
    <source>
        <dbReference type="Proteomes" id="UP000222133"/>
    </source>
</evidence>
<organism evidence="1 2">
    <name type="scientific">Escherichia phage ST32</name>
    <dbReference type="NCBI Taxonomy" id="2005048"/>
    <lineage>
        <taxon>Viruses</taxon>
        <taxon>Duplodnaviria</taxon>
        <taxon>Heunggongvirae</taxon>
        <taxon>Uroviricota</taxon>
        <taxon>Caudoviricetes</taxon>
        <taxon>Chaseviridae</taxon>
        <taxon>Cleopatravirinae</taxon>
        <taxon>Carltongylesvirus</taxon>
        <taxon>Carltongylesvirus ST32</taxon>
    </lineage>
</organism>
<proteinExistence type="predicted"/>
<sequence>MRTIQCPNCHYEIAEDDFITQQCPICDSYMPLNRLYLKADSGLGSIIRINPVQTQPLVDCD</sequence>
<reference evidence="2" key="1">
    <citation type="submission" date="2017-05" db="EMBL/GenBank/DDBJ databases">
        <title>ST32 complete genome sequence.</title>
        <authorList>
            <person name="Liu X."/>
            <person name="Liu H."/>
        </authorList>
    </citation>
    <scope>NUCLEOTIDE SEQUENCE [LARGE SCALE GENOMIC DNA]</scope>
</reference>
<name>A0A2U9DT39_9CAUD</name>
<dbReference type="EMBL" id="MF044458">
    <property type="protein sequence ID" value="AWP47872.1"/>
    <property type="molecule type" value="Genomic_DNA"/>
</dbReference>
<protein>
    <submittedName>
        <fullName evidence="1">Uncharacterized protein</fullName>
    </submittedName>
</protein>
<gene>
    <name evidence="1" type="ORF">ST32_0050</name>
</gene>
<accession>A0A2U9DT39</accession>
<evidence type="ECO:0000313" key="1">
    <source>
        <dbReference type="EMBL" id="AWP47872.1"/>
    </source>
</evidence>
<dbReference type="Proteomes" id="UP000222133">
    <property type="component" value="Segment"/>
</dbReference>